<reference evidence="3 4" key="1">
    <citation type="submission" date="2024-10" db="EMBL/GenBank/DDBJ databases">
        <title>The Natural Products Discovery Center: Release of the First 8490 Sequenced Strains for Exploring Actinobacteria Biosynthetic Diversity.</title>
        <authorList>
            <person name="Kalkreuter E."/>
            <person name="Kautsar S.A."/>
            <person name="Yang D."/>
            <person name="Bader C.D."/>
            <person name="Teijaro C.N."/>
            <person name="Fluegel L."/>
            <person name="Davis C.M."/>
            <person name="Simpson J.R."/>
            <person name="Lauterbach L."/>
            <person name="Steele A.D."/>
            <person name="Gui C."/>
            <person name="Meng S."/>
            <person name="Li G."/>
            <person name="Viehrig K."/>
            <person name="Ye F."/>
            <person name="Su P."/>
            <person name="Kiefer A.F."/>
            <person name="Nichols A."/>
            <person name="Cepeda A.J."/>
            <person name="Yan W."/>
            <person name="Fan B."/>
            <person name="Jiang Y."/>
            <person name="Adhikari A."/>
            <person name="Zheng C.-J."/>
            <person name="Schuster L."/>
            <person name="Cowan T.M."/>
            <person name="Smanski M.J."/>
            <person name="Chevrette M.G."/>
            <person name="De Carvalho L.P.S."/>
            <person name="Shen B."/>
        </authorList>
    </citation>
    <scope>NUCLEOTIDE SEQUENCE [LARGE SCALE GENOMIC DNA]</scope>
    <source>
        <strain evidence="3 4">NPDC021253</strain>
    </source>
</reference>
<protein>
    <submittedName>
        <fullName evidence="3">Uncharacterized protein</fullName>
    </submittedName>
</protein>
<name>A0ABW7SDT3_9ACTN</name>
<organism evidence="3 4">
    <name type="scientific">Micromonospora rubida</name>
    <dbReference type="NCBI Taxonomy" id="2697657"/>
    <lineage>
        <taxon>Bacteria</taxon>
        <taxon>Bacillati</taxon>
        <taxon>Actinomycetota</taxon>
        <taxon>Actinomycetes</taxon>
        <taxon>Micromonosporales</taxon>
        <taxon>Micromonosporaceae</taxon>
        <taxon>Micromonospora</taxon>
    </lineage>
</organism>
<comment type="caution">
    <text evidence="3">The sequence shown here is derived from an EMBL/GenBank/DDBJ whole genome shotgun (WGS) entry which is preliminary data.</text>
</comment>
<evidence type="ECO:0000313" key="4">
    <source>
        <dbReference type="Proteomes" id="UP001611075"/>
    </source>
</evidence>
<gene>
    <name evidence="3" type="ORF">ACH4OY_04000</name>
</gene>
<keyword evidence="2" id="KW-0472">Membrane</keyword>
<keyword evidence="2" id="KW-1133">Transmembrane helix</keyword>
<dbReference type="EMBL" id="JBIRPU010000002">
    <property type="protein sequence ID" value="MFI0791854.1"/>
    <property type="molecule type" value="Genomic_DNA"/>
</dbReference>
<keyword evidence="4" id="KW-1185">Reference proteome</keyword>
<dbReference type="Proteomes" id="UP001611075">
    <property type="component" value="Unassembled WGS sequence"/>
</dbReference>
<feature type="region of interest" description="Disordered" evidence="1">
    <location>
        <begin position="92"/>
        <end position="114"/>
    </location>
</feature>
<accession>A0ABW7SDT3</accession>
<dbReference type="RefSeq" id="WP_396676515.1">
    <property type="nucleotide sequence ID" value="NZ_JBIRPU010000002.1"/>
</dbReference>
<evidence type="ECO:0000256" key="1">
    <source>
        <dbReference type="SAM" id="MobiDB-lite"/>
    </source>
</evidence>
<evidence type="ECO:0000256" key="2">
    <source>
        <dbReference type="SAM" id="Phobius"/>
    </source>
</evidence>
<keyword evidence="2" id="KW-0812">Transmembrane</keyword>
<sequence>MDEITSQLHAAVADPPATRIDVEHLISVERRRRRHRSWAWSGIGVAAAVAAVAVVPALAAGGPPHAITLPVLSLPTGAPSAPVPLCAGVTPQTSGPLPPLQSHDTVRTRPTEAPGAGVARLTGALRDALPALLANGVRIDPALKGCSEPQFQYHPSYREYMLDGTVRRGEESGAFLLRVRPTATDEATPDCRHAPEPDDCEVVNYPDGSVAVVSSMVAGPGQRELWVMLLRPDGTSVLAVTTNFRGAPGGNRLRTLKTAEEPLLTVEQLAAVARAPGLTLYP</sequence>
<evidence type="ECO:0000313" key="3">
    <source>
        <dbReference type="EMBL" id="MFI0791854.1"/>
    </source>
</evidence>
<proteinExistence type="predicted"/>
<feature type="transmembrane region" description="Helical" evidence="2">
    <location>
        <begin position="38"/>
        <end position="59"/>
    </location>
</feature>